<dbReference type="EMBL" id="BQNB010021312">
    <property type="protein sequence ID" value="GJU05057.1"/>
    <property type="molecule type" value="Genomic_DNA"/>
</dbReference>
<evidence type="ECO:0000313" key="3">
    <source>
        <dbReference type="Proteomes" id="UP001151760"/>
    </source>
</evidence>
<comment type="caution">
    <text evidence="2">The sequence shown here is derived from an EMBL/GenBank/DDBJ whole genome shotgun (WGS) entry which is preliminary data.</text>
</comment>
<dbReference type="Proteomes" id="UP001151760">
    <property type="component" value="Unassembled WGS sequence"/>
</dbReference>
<feature type="coiled-coil region" evidence="1">
    <location>
        <begin position="15"/>
        <end position="66"/>
    </location>
</feature>
<reference evidence="2" key="1">
    <citation type="journal article" date="2022" name="Int. J. Mol. Sci.">
        <title>Draft Genome of Tanacetum Coccineum: Genomic Comparison of Closely Related Tanacetum-Family Plants.</title>
        <authorList>
            <person name="Yamashiro T."/>
            <person name="Shiraishi A."/>
            <person name="Nakayama K."/>
            <person name="Satake H."/>
        </authorList>
    </citation>
    <scope>NUCLEOTIDE SEQUENCE</scope>
</reference>
<dbReference type="PANTHER" id="PTHR45815">
    <property type="entry name" value="PROTEIN DISULFIDE-ISOMERASE A6"/>
    <property type="match status" value="1"/>
</dbReference>
<reference evidence="2" key="2">
    <citation type="submission" date="2022-01" db="EMBL/GenBank/DDBJ databases">
        <authorList>
            <person name="Yamashiro T."/>
            <person name="Shiraishi A."/>
            <person name="Satake H."/>
            <person name="Nakayama K."/>
        </authorList>
    </citation>
    <scope>NUCLEOTIDE SEQUENCE</scope>
</reference>
<keyword evidence="1" id="KW-0175">Coiled coil</keyword>
<dbReference type="PANTHER" id="PTHR45815:SF3">
    <property type="entry name" value="PROTEIN DISULFIDE-ISOMERASE A6"/>
    <property type="match status" value="1"/>
</dbReference>
<name>A0ABQ5J016_9ASTR</name>
<sequence>MQKKMKTQNGMLKLVDDLNVELSGMQEENDKLKKGTTVFKMKVKLLDDLKVELSGMQKENDKLKKGCWSKDVMEEKCGSAAICFLAFPPNMLDSKAEGRNNSVWDAAGKHPSLENHVGVGGYGYPALITLNIKKGAYAPLKSAFEREQITFVLEEDEMSYL</sequence>
<protein>
    <submittedName>
        <fullName evidence="2">Uncharacterized protein</fullName>
    </submittedName>
</protein>
<evidence type="ECO:0000256" key="1">
    <source>
        <dbReference type="SAM" id="Coils"/>
    </source>
</evidence>
<gene>
    <name evidence="2" type="ORF">Tco_1121487</name>
</gene>
<organism evidence="2 3">
    <name type="scientific">Tanacetum coccineum</name>
    <dbReference type="NCBI Taxonomy" id="301880"/>
    <lineage>
        <taxon>Eukaryota</taxon>
        <taxon>Viridiplantae</taxon>
        <taxon>Streptophyta</taxon>
        <taxon>Embryophyta</taxon>
        <taxon>Tracheophyta</taxon>
        <taxon>Spermatophyta</taxon>
        <taxon>Magnoliopsida</taxon>
        <taxon>eudicotyledons</taxon>
        <taxon>Gunneridae</taxon>
        <taxon>Pentapetalae</taxon>
        <taxon>asterids</taxon>
        <taxon>campanulids</taxon>
        <taxon>Asterales</taxon>
        <taxon>Asteraceae</taxon>
        <taxon>Asteroideae</taxon>
        <taxon>Anthemideae</taxon>
        <taxon>Anthemidinae</taxon>
        <taxon>Tanacetum</taxon>
    </lineage>
</organism>
<evidence type="ECO:0000313" key="2">
    <source>
        <dbReference type="EMBL" id="GJU05057.1"/>
    </source>
</evidence>
<proteinExistence type="predicted"/>
<keyword evidence="3" id="KW-1185">Reference proteome</keyword>
<accession>A0ABQ5J016</accession>